<evidence type="ECO:0000313" key="3">
    <source>
        <dbReference type="Proteomes" id="UP000703038"/>
    </source>
</evidence>
<proteinExistence type="predicted"/>
<gene>
    <name evidence="2" type="ORF">JOE42_003117</name>
</gene>
<dbReference type="EMBL" id="JAFBBK010000001">
    <property type="protein sequence ID" value="MBM7416384.1"/>
    <property type="molecule type" value="Genomic_DNA"/>
</dbReference>
<evidence type="ECO:0000313" key="2">
    <source>
        <dbReference type="EMBL" id="MBM7416384.1"/>
    </source>
</evidence>
<keyword evidence="1" id="KW-0472">Membrane</keyword>
<name>A0ABS2KWQ9_9NOCA</name>
<keyword evidence="1" id="KW-1133">Transmembrane helix</keyword>
<sequence length="436" mass="45816">MSQQTSALTLRAPVDTRSERSEFLRSTPVRLLAVGLLVVATLVTTALVTTLSVSDRQRTLELLLARTEPLSDAAQNLYVQLSVADATAATAFLSGGLEPGDVRGRYTDSLGAAAGEVVRASTGLASDDATSRQLLATISTNLPLYAGIIETARTNNRVGNPVGSAYLAEASTLMQNTILPWAEELHAEKSGDVSDAQRQFATPPWSAFVVLGITVLVLVGAQMFLSRKTKRTVNVGFAGATVGVVLLLGWMLVAGLISSTATDRALVRGAEPLDLLTTSRILAQQARADETIGMTRRGGFADYEKSYSDAVSGLADTLGTLAHDDDTHSPRMDDARALVSLWTTSHDRMNASLDGGDFDTAVTIATGTAAGDSSDVFGRLDSALVEEIEASRASLRDDVQRASGVLAGLTVGTGIVCGLAVLAVVGGMWSRIREYL</sequence>
<evidence type="ECO:0000256" key="1">
    <source>
        <dbReference type="SAM" id="Phobius"/>
    </source>
</evidence>
<protein>
    <recommendedName>
        <fullName evidence="4">Chemotaxis methyl-accepting receptor HlyB-like 4HB MCP domain-containing protein</fullName>
    </recommendedName>
</protein>
<reference evidence="2 3" key="1">
    <citation type="submission" date="2021-01" db="EMBL/GenBank/DDBJ databases">
        <title>Genomics of switchgrass bacterial isolates.</title>
        <authorList>
            <person name="Shade A."/>
        </authorList>
    </citation>
    <scope>NUCLEOTIDE SEQUENCE [LARGE SCALE GENOMIC DNA]</scope>
    <source>
        <strain evidence="2 3">PvP111</strain>
    </source>
</reference>
<feature type="transmembrane region" description="Helical" evidence="1">
    <location>
        <begin position="405"/>
        <end position="429"/>
    </location>
</feature>
<comment type="caution">
    <text evidence="2">The sequence shown here is derived from an EMBL/GenBank/DDBJ whole genome shotgun (WGS) entry which is preliminary data.</text>
</comment>
<keyword evidence="3" id="KW-1185">Reference proteome</keyword>
<feature type="transmembrane region" description="Helical" evidence="1">
    <location>
        <begin position="31"/>
        <end position="53"/>
    </location>
</feature>
<dbReference type="RefSeq" id="WP_307806029.1">
    <property type="nucleotide sequence ID" value="NZ_JAFBBK010000001.1"/>
</dbReference>
<keyword evidence="1" id="KW-0812">Transmembrane</keyword>
<accession>A0ABS2KWQ9</accession>
<feature type="transmembrane region" description="Helical" evidence="1">
    <location>
        <begin position="205"/>
        <end position="225"/>
    </location>
</feature>
<feature type="transmembrane region" description="Helical" evidence="1">
    <location>
        <begin position="237"/>
        <end position="258"/>
    </location>
</feature>
<organism evidence="2 3">
    <name type="scientific">Rhodococcoides corynebacterioides</name>
    <dbReference type="NCBI Taxonomy" id="53972"/>
    <lineage>
        <taxon>Bacteria</taxon>
        <taxon>Bacillati</taxon>
        <taxon>Actinomycetota</taxon>
        <taxon>Actinomycetes</taxon>
        <taxon>Mycobacteriales</taxon>
        <taxon>Nocardiaceae</taxon>
        <taxon>Rhodococcoides</taxon>
    </lineage>
</organism>
<evidence type="ECO:0008006" key="4">
    <source>
        <dbReference type="Google" id="ProtNLM"/>
    </source>
</evidence>
<dbReference type="Proteomes" id="UP000703038">
    <property type="component" value="Unassembled WGS sequence"/>
</dbReference>